<dbReference type="AlphaFoldDB" id="A0A5P2H906"/>
<dbReference type="OrthoDB" id="3373764at2"/>
<dbReference type="Pfam" id="PF03575">
    <property type="entry name" value="Peptidase_S51"/>
    <property type="match status" value="1"/>
</dbReference>
<name>A0A5P2H906_9BURK</name>
<keyword evidence="4" id="KW-0720">Serine protease</keyword>
<dbReference type="Gene3D" id="3.40.50.880">
    <property type="match status" value="1"/>
</dbReference>
<evidence type="ECO:0000256" key="4">
    <source>
        <dbReference type="ARBA" id="ARBA00022825"/>
    </source>
</evidence>
<dbReference type="InterPro" id="IPR029062">
    <property type="entry name" value="Class_I_gatase-like"/>
</dbReference>
<dbReference type="InterPro" id="IPR005320">
    <property type="entry name" value="Peptidase_S51"/>
</dbReference>
<dbReference type="SUPFAM" id="SSF52317">
    <property type="entry name" value="Class I glutamine amidotransferase-like"/>
    <property type="match status" value="1"/>
</dbReference>
<dbReference type="PANTHER" id="PTHR20842:SF0">
    <property type="entry name" value="ALPHA-ASPARTYL DIPEPTIDASE"/>
    <property type="match status" value="1"/>
</dbReference>
<comment type="similarity">
    <text evidence="1">Belongs to the peptidase S51 family.</text>
</comment>
<accession>A0A5P2H906</accession>
<organism evidence="5 6">
    <name type="scientific">Cupriavidus pauculus</name>
    <dbReference type="NCBI Taxonomy" id="82633"/>
    <lineage>
        <taxon>Bacteria</taxon>
        <taxon>Pseudomonadati</taxon>
        <taxon>Pseudomonadota</taxon>
        <taxon>Betaproteobacteria</taxon>
        <taxon>Burkholderiales</taxon>
        <taxon>Burkholderiaceae</taxon>
        <taxon>Cupriavidus</taxon>
    </lineage>
</organism>
<dbReference type="GO" id="GO:0006508">
    <property type="term" value="P:proteolysis"/>
    <property type="evidence" value="ECO:0007669"/>
    <property type="project" value="UniProtKB-KW"/>
</dbReference>
<dbReference type="PANTHER" id="PTHR20842">
    <property type="entry name" value="PROTEASE S51 ALPHA-ASPARTYL DIPEPTIDASE"/>
    <property type="match status" value="1"/>
</dbReference>
<keyword evidence="5" id="KW-0224">Dipeptidase</keyword>
<evidence type="ECO:0000256" key="3">
    <source>
        <dbReference type="ARBA" id="ARBA00022801"/>
    </source>
</evidence>
<keyword evidence="3 5" id="KW-0378">Hydrolase</keyword>
<evidence type="ECO:0000256" key="2">
    <source>
        <dbReference type="ARBA" id="ARBA00022670"/>
    </source>
</evidence>
<gene>
    <name evidence="5" type="primary">pepE</name>
    <name evidence="5" type="ORF">FOB72_20815</name>
</gene>
<dbReference type="Proteomes" id="UP000322822">
    <property type="component" value="Chromosome 2"/>
</dbReference>
<reference evidence="5 6" key="1">
    <citation type="submission" date="2019-09" db="EMBL/GenBank/DDBJ databases">
        <title>FDA dAtabase for Regulatory Grade micrObial Sequences (FDA-ARGOS): Supporting development and validation of Infectious Disease Dx tests.</title>
        <authorList>
            <person name="Sciortino C."/>
            <person name="Tallon L."/>
            <person name="Sadzewicz L."/>
            <person name="Vavikolanu K."/>
            <person name="Mehta A."/>
            <person name="Aluvathingal J."/>
            <person name="Nadendla S."/>
            <person name="Nandy P."/>
            <person name="Geyer C."/>
            <person name="Yan Y."/>
            <person name="Sichtig H."/>
        </authorList>
    </citation>
    <scope>NUCLEOTIDE SEQUENCE [LARGE SCALE GENOMIC DNA]</scope>
    <source>
        <strain evidence="5 6">FDAARGOS_664</strain>
    </source>
</reference>
<evidence type="ECO:0000313" key="5">
    <source>
        <dbReference type="EMBL" id="QET04551.1"/>
    </source>
</evidence>
<evidence type="ECO:0000313" key="6">
    <source>
        <dbReference type="Proteomes" id="UP000322822"/>
    </source>
</evidence>
<dbReference type="EMBL" id="CP044067">
    <property type="protein sequence ID" value="QET04551.1"/>
    <property type="molecule type" value="Genomic_DNA"/>
</dbReference>
<dbReference type="NCBIfam" id="NF003642">
    <property type="entry name" value="PRK05282.1"/>
    <property type="match status" value="1"/>
</dbReference>
<dbReference type="GO" id="GO:0016805">
    <property type="term" value="F:dipeptidase activity"/>
    <property type="evidence" value="ECO:0007669"/>
    <property type="project" value="UniProtKB-KW"/>
</dbReference>
<proteinExistence type="inferred from homology"/>
<dbReference type="EC" id="3.4.13.21" evidence="5"/>
<protein>
    <submittedName>
        <fullName evidence="5">Dipeptidase PepE</fullName>
        <ecNumber evidence="5">3.4.13.21</ecNumber>
    </submittedName>
</protein>
<dbReference type="RefSeq" id="WP_150374612.1">
    <property type="nucleotide sequence ID" value="NZ_CP044067.1"/>
</dbReference>
<keyword evidence="2" id="KW-0645">Protease</keyword>
<sequence length="235" mass="25598">MELLLLSNSTSDDGYLVHALEAIRELADGRQDALFVPFAGVTRDWDDYTAQVRDALAPIGISVRGLHREADARAAIGSASLVIVGGGNTFRLLKCLREQQLLAPLAERLRAGGGPEGLRYVGWSAGSVITSPTIRTTNDMPIVDPGGLDSLGLMPFQFNCHYFNLVVPGFRGETRDQRLAEFTVLSPEMSVLGLPEGDWVRVSGTRWTLHGEHAARWFLGERTIDIAAGALEMPR</sequence>
<evidence type="ECO:0000256" key="1">
    <source>
        <dbReference type="ARBA" id="ARBA00006534"/>
    </source>
</evidence>
<dbReference type="GO" id="GO:0008236">
    <property type="term" value="F:serine-type peptidase activity"/>
    <property type="evidence" value="ECO:0007669"/>
    <property type="project" value="UniProtKB-KW"/>
</dbReference>
<dbReference type="CDD" id="cd03146">
    <property type="entry name" value="GAT1_Peptidase_E"/>
    <property type="match status" value="1"/>
</dbReference>